<evidence type="ECO:0000313" key="1">
    <source>
        <dbReference type="EMBL" id="EKT4090766.1"/>
    </source>
</evidence>
<organism evidence="1 2">
    <name type="scientific">Stenotrophomonas maltophilia</name>
    <name type="common">Pseudomonas maltophilia</name>
    <name type="synonym">Xanthomonas maltophilia</name>
    <dbReference type="NCBI Taxonomy" id="40324"/>
    <lineage>
        <taxon>Bacteria</taxon>
        <taxon>Pseudomonadati</taxon>
        <taxon>Pseudomonadota</taxon>
        <taxon>Gammaproteobacteria</taxon>
        <taxon>Lysobacterales</taxon>
        <taxon>Lysobacteraceae</taxon>
        <taxon>Stenotrophomonas</taxon>
        <taxon>Stenotrophomonas maltophilia group</taxon>
    </lineage>
</organism>
<dbReference type="AlphaFoldDB" id="A0AAI9BYE2"/>
<comment type="caution">
    <text evidence="1">The sequence shown here is derived from an EMBL/GenBank/DDBJ whole genome shotgun (WGS) entry which is preliminary data.</text>
</comment>
<accession>A0AAI9BYE2</accession>
<proteinExistence type="predicted"/>
<dbReference type="Proteomes" id="UP001218208">
    <property type="component" value="Unassembled WGS sequence"/>
</dbReference>
<name>A0AAI9BYE2_STEMA</name>
<evidence type="ECO:0000313" key="2">
    <source>
        <dbReference type="Proteomes" id="UP001218208"/>
    </source>
</evidence>
<dbReference type="EMBL" id="ABLOJW010000001">
    <property type="protein sequence ID" value="EKT4090766.1"/>
    <property type="molecule type" value="Genomic_DNA"/>
</dbReference>
<gene>
    <name evidence="1" type="ORF">QEG23_000236</name>
</gene>
<reference evidence="1" key="1">
    <citation type="submission" date="2022-07" db="EMBL/GenBank/DDBJ databases">
        <authorList>
            <consortium name="DAFM: The Division of Animal and Food Microbiology"/>
        </authorList>
    </citation>
    <scope>NUCLEOTIDE SEQUENCE</scope>
    <source>
        <strain evidence="1">19MO01SH01-2</strain>
    </source>
</reference>
<protein>
    <submittedName>
        <fullName evidence="1">Uncharacterized protein</fullName>
    </submittedName>
</protein>
<sequence length="199" mass="21847">MSDHKQLIAEMRSAANSLRMNGTSVNVTHNVAAELIDRAADALSLMYTPAQMAESFRAGLETARMQERDANPPPPDWRNAPPDAQFCAMDSDGQWCWYTSCPYTERFAVFEGWDADTGATEIRGLAFYPNWRDTLQERPTGGSDGADDKGSLETEQLLVMAAQAQRNAAGGSSLIAARIDRMVDEVQGTPETKEEPNGR</sequence>